<dbReference type="Gene3D" id="2.40.160.160">
    <property type="entry name" value="Inverse autotransporter, beta-domain"/>
    <property type="match status" value="1"/>
</dbReference>
<comment type="caution">
    <text evidence="3">The sequence shown here is derived from an EMBL/GenBank/DDBJ whole genome shotgun (WGS) entry which is preliminary data.</text>
</comment>
<dbReference type="Proteomes" id="UP000696184">
    <property type="component" value="Unassembled WGS sequence"/>
</dbReference>
<accession>A0ABS0U4A8</accession>
<gene>
    <name evidence="3" type="ORF">H8A87_06155</name>
</gene>
<sequence length="70" mass="8166">MSWIEAWRDNLKLSANLYQRLSGWKASRQVTDYDVRPANGWDVRVEGGLLASYLVTYALNAIYNRTRTDR</sequence>
<dbReference type="PANTHER" id="PTHR39576">
    <property type="entry name" value="ATTACHING AND EFFACING PROTEIN HOMOLOG-RELATED-RELATED"/>
    <property type="match status" value="1"/>
</dbReference>
<dbReference type="InterPro" id="IPR051715">
    <property type="entry name" value="Intimin-Invasin_domain"/>
</dbReference>
<dbReference type="InterPro" id="IPR024519">
    <property type="entry name" value="IAT_beta"/>
</dbReference>
<keyword evidence="4" id="KW-1185">Reference proteome</keyword>
<evidence type="ECO:0000313" key="3">
    <source>
        <dbReference type="EMBL" id="MBI6548319.1"/>
    </source>
</evidence>
<feature type="domain" description="Inverse autotransporter beta-domain" evidence="2">
    <location>
        <begin position="5"/>
        <end position="48"/>
    </location>
</feature>
<dbReference type="PRINTS" id="PR01369">
    <property type="entry name" value="INTIMIN"/>
</dbReference>
<evidence type="ECO:0000313" key="4">
    <source>
        <dbReference type="Proteomes" id="UP000696184"/>
    </source>
</evidence>
<dbReference type="InterPro" id="IPR038177">
    <property type="entry name" value="IAT_beta_sf"/>
</dbReference>
<organism evidence="3 4">
    <name type="scientific">Xenorhabdus lircayensis</name>
    <dbReference type="NCBI Taxonomy" id="2763499"/>
    <lineage>
        <taxon>Bacteria</taxon>
        <taxon>Pseudomonadati</taxon>
        <taxon>Pseudomonadota</taxon>
        <taxon>Gammaproteobacteria</taxon>
        <taxon>Enterobacterales</taxon>
        <taxon>Morganellaceae</taxon>
        <taxon>Xenorhabdus</taxon>
    </lineage>
</organism>
<reference evidence="3 4" key="1">
    <citation type="submission" date="2020-08" db="EMBL/GenBank/DDBJ databases">
        <title>Description of Xenorhabdus lircayensis sp. nov., the symbiotic bacterium associated with the entomopathogenic nematode Steirnernema unicornum.</title>
        <authorList>
            <person name="Castaneda-Alvarez C."/>
            <person name="Prodan S."/>
            <person name="Zamorano A."/>
            <person name="San-Blas E."/>
            <person name="Aballay E."/>
        </authorList>
    </citation>
    <scope>NUCLEOTIDE SEQUENCE [LARGE SCALE GENOMIC DNA]</scope>
    <source>
        <strain evidence="3 4">VLS</strain>
    </source>
</reference>
<dbReference type="Pfam" id="PF11924">
    <property type="entry name" value="IAT_beta"/>
    <property type="match status" value="1"/>
</dbReference>
<name>A0ABS0U4A8_9GAMM</name>
<proteinExistence type="inferred from homology"/>
<dbReference type="InterPro" id="IPR003535">
    <property type="entry name" value="Intimin/invasin_bac"/>
</dbReference>
<evidence type="ECO:0000259" key="2">
    <source>
        <dbReference type="Pfam" id="PF11924"/>
    </source>
</evidence>
<dbReference type="EMBL" id="JACOII010000024">
    <property type="protein sequence ID" value="MBI6548319.1"/>
    <property type="molecule type" value="Genomic_DNA"/>
</dbReference>
<dbReference type="PANTHER" id="PTHR39576:SF2">
    <property type="entry name" value="ATTACHING AND EFFACING PROTEIN HOMOLOG-RELATED"/>
    <property type="match status" value="1"/>
</dbReference>
<comment type="similarity">
    <text evidence="1">Belongs to the intimin/invasin family.</text>
</comment>
<protein>
    <submittedName>
        <fullName evidence="3">Inverse autotransporter beta domain-containing protein</fullName>
    </submittedName>
</protein>
<evidence type="ECO:0000256" key="1">
    <source>
        <dbReference type="ARBA" id="ARBA00010116"/>
    </source>
</evidence>